<dbReference type="PANTHER" id="PTHR47894">
    <property type="entry name" value="HTH-TYPE TRANSCRIPTIONAL REGULATOR GADX"/>
    <property type="match status" value="1"/>
</dbReference>
<evidence type="ECO:0000313" key="5">
    <source>
        <dbReference type="EMBL" id="MFC4347266.1"/>
    </source>
</evidence>
<dbReference type="RefSeq" id="WP_068149590.1">
    <property type="nucleotide sequence ID" value="NZ_JBHSCR010000003.1"/>
</dbReference>
<dbReference type="InterPro" id="IPR020449">
    <property type="entry name" value="Tscrpt_reg_AraC-type_HTH"/>
</dbReference>
<dbReference type="Pfam" id="PF12833">
    <property type="entry name" value="HTH_18"/>
    <property type="match status" value="1"/>
</dbReference>
<dbReference type="PRINTS" id="PR00032">
    <property type="entry name" value="HTHARAC"/>
</dbReference>
<evidence type="ECO:0000256" key="2">
    <source>
        <dbReference type="ARBA" id="ARBA00023125"/>
    </source>
</evidence>
<gene>
    <name evidence="5" type="ORF">ACFO5Q_05355</name>
</gene>
<dbReference type="PROSITE" id="PS01124">
    <property type="entry name" value="HTH_ARAC_FAMILY_2"/>
    <property type="match status" value="1"/>
</dbReference>
<protein>
    <submittedName>
        <fullName evidence="5">AraC family transcriptional regulator ligand-binding domain-containing protein</fullName>
    </submittedName>
</protein>
<dbReference type="Proteomes" id="UP001595776">
    <property type="component" value="Unassembled WGS sequence"/>
</dbReference>
<organism evidence="5 6">
    <name type="scientific">Kordiimonas lipolytica</name>
    <dbReference type="NCBI Taxonomy" id="1662421"/>
    <lineage>
        <taxon>Bacteria</taxon>
        <taxon>Pseudomonadati</taxon>
        <taxon>Pseudomonadota</taxon>
        <taxon>Alphaproteobacteria</taxon>
        <taxon>Kordiimonadales</taxon>
        <taxon>Kordiimonadaceae</taxon>
        <taxon>Kordiimonas</taxon>
    </lineage>
</organism>
<dbReference type="Gene3D" id="1.10.10.60">
    <property type="entry name" value="Homeodomain-like"/>
    <property type="match status" value="1"/>
</dbReference>
<dbReference type="Pfam" id="PF12625">
    <property type="entry name" value="Arabinose_bd"/>
    <property type="match status" value="1"/>
</dbReference>
<evidence type="ECO:0000256" key="1">
    <source>
        <dbReference type="ARBA" id="ARBA00023015"/>
    </source>
</evidence>
<keyword evidence="3" id="KW-0804">Transcription</keyword>
<feature type="domain" description="HTH araC/xylS-type" evidence="4">
    <location>
        <begin position="235"/>
        <end position="334"/>
    </location>
</feature>
<dbReference type="InterPro" id="IPR009057">
    <property type="entry name" value="Homeodomain-like_sf"/>
</dbReference>
<evidence type="ECO:0000313" key="6">
    <source>
        <dbReference type="Proteomes" id="UP001595776"/>
    </source>
</evidence>
<keyword evidence="2" id="KW-0238">DNA-binding</keyword>
<dbReference type="InterPro" id="IPR018060">
    <property type="entry name" value="HTH_AraC"/>
</dbReference>
<dbReference type="InterPro" id="IPR032687">
    <property type="entry name" value="AraC-type_N"/>
</dbReference>
<keyword evidence="6" id="KW-1185">Reference proteome</keyword>
<reference evidence="6" key="1">
    <citation type="journal article" date="2019" name="Int. J. Syst. Evol. Microbiol.">
        <title>The Global Catalogue of Microorganisms (GCM) 10K type strain sequencing project: providing services to taxonomists for standard genome sequencing and annotation.</title>
        <authorList>
            <consortium name="The Broad Institute Genomics Platform"/>
            <consortium name="The Broad Institute Genome Sequencing Center for Infectious Disease"/>
            <person name="Wu L."/>
            <person name="Ma J."/>
        </authorList>
    </citation>
    <scope>NUCLEOTIDE SEQUENCE [LARGE SCALE GENOMIC DNA]</scope>
    <source>
        <strain evidence="6">CGMCC 1.15304</strain>
    </source>
</reference>
<dbReference type="SMART" id="SM00342">
    <property type="entry name" value="HTH_ARAC"/>
    <property type="match status" value="1"/>
</dbReference>
<keyword evidence="1" id="KW-0805">Transcription regulation</keyword>
<dbReference type="SUPFAM" id="SSF46689">
    <property type="entry name" value="Homeodomain-like"/>
    <property type="match status" value="1"/>
</dbReference>
<evidence type="ECO:0000259" key="4">
    <source>
        <dbReference type="PROSITE" id="PS01124"/>
    </source>
</evidence>
<sequence>MKNSFVNASAVADWQGVLASRGLDAGNFGNLSLKASDHSEDGGSLVVDLKEFVSFLEQVGQVKDSAGLSWAVGHASNYSKRGYAGRAVLGAKNLGTAFSRLAQYYPLIQDDTQVTFDVGEQWSTLSYRILDPDIWPRTEDALYSLGIFATFIKSAAPDAWHSVEMFVECDAETIKRDVSDIVKTNVEYKAESNGFRFPTSLLNRELDLLPAVDGDHMKRLSRLLSEQKRRMPASDRTRQKIFEGLSKGKVNQDHIALELGMSRRTLRRKLAGEGESFQSILDECRMRAASLEFKICKTQSLSEMALKLGYSEHSTFSRAFMRWAGMAPQQFRQLAS</sequence>
<dbReference type="EMBL" id="JBHSCR010000003">
    <property type="protein sequence ID" value="MFC4347266.1"/>
    <property type="molecule type" value="Genomic_DNA"/>
</dbReference>
<name>A0ABV8U8Z0_9PROT</name>
<comment type="caution">
    <text evidence="5">The sequence shown here is derived from an EMBL/GenBank/DDBJ whole genome shotgun (WGS) entry which is preliminary data.</text>
</comment>
<evidence type="ECO:0000256" key="3">
    <source>
        <dbReference type="ARBA" id="ARBA00023163"/>
    </source>
</evidence>
<proteinExistence type="predicted"/>
<accession>A0ABV8U8Z0</accession>
<dbReference type="PANTHER" id="PTHR47894:SF4">
    <property type="entry name" value="HTH-TYPE TRANSCRIPTIONAL REGULATOR GADX"/>
    <property type="match status" value="1"/>
</dbReference>